<protein>
    <submittedName>
        <fullName evidence="2">Uncharacterized protein</fullName>
    </submittedName>
</protein>
<dbReference type="Proteomes" id="UP000299102">
    <property type="component" value="Unassembled WGS sequence"/>
</dbReference>
<reference evidence="2 3" key="1">
    <citation type="journal article" date="2019" name="Commun. Biol.">
        <title>The bagworm genome reveals a unique fibroin gene that provides high tensile strength.</title>
        <authorList>
            <person name="Kono N."/>
            <person name="Nakamura H."/>
            <person name="Ohtoshi R."/>
            <person name="Tomita M."/>
            <person name="Numata K."/>
            <person name="Arakawa K."/>
        </authorList>
    </citation>
    <scope>NUCLEOTIDE SEQUENCE [LARGE SCALE GENOMIC DNA]</scope>
</reference>
<organism evidence="2 3">
    <name type="scientific">Eumeta variegata</name>
    <name type="common">Bagworm moth</name>
    <name type="synonym">Eumeta japonica</name>
    <dbReference type="NCBI Taxonomy" id="151549"/>
    <lineage>
        <taxon>Eukaryota</taxon>
        <taxon>Metazoa</taxon>
        <taxon>Ecdysozoa</taxon>
        <taxon>Arthropoda</taxon>
        <taxon>Hexapoda</taxon>
        <taxon>Insecta</taxon>
        <taxon>Pterygota</taxon>
        <taxon>Neoptera</taxon>
        <taxon>Endopterygota</taxon>
        <taxon>Lepidoptera</taxon>
        <taxon>Glossata</taxon>
        <taxon>Ditrysia</taxon>
        <taxon>Tineoidea</taxon>
        <taxon>Psychidae</taxon>
        <taxon>Oiketicinae</taxon>
        <taxon>Eumeta</taxon>
    </lineage>
</organism>
<feature type="compositionally biased region" description="Basic and acidic residues" evidence="1">
    <location>
        <begin position="1"/>
        <end position="12"/>
    </location>
</feature>
<evidence type="ECO:0000313" key="2">
    <source>
        <dbReference type="EMBL" id="GBP21994.1"/>
    </source>
</evidence>
<accession>A0A4C1U7U7</accession>
<gene>
    <name evidence="2" type="ORF">EVAR_18635_1</name>
</gene>
<evidence type="ECO:0000256" key="1">
    <source>
        <dbReference type="SAM" id="MobiDB-lite"/>
    </source>
</evidence>
<name>A0A4C1U7U7_EUMVA</name>
<feature type="region of interest" description="Disordered" evidence="1">
    <location>
        <begin position="1"/>
        <end position="45"/>
    </location>
</feature>
<dbReference type="EMBL" id="BGZK01000135">
    <property type="protein sequence ID" value="GBP21994.1"/>
    <property type="molecule type" value="Genomic_DNA"/>
</dbReference>
<evidence type="ECO:0000313" key="3">
    <source>
        <dbReference type="Proteomes" id="UP000299102"/>
    </source>
</evidence>
<proteinExistence type="predicted"/>
<comment type="caution">
    <text evidence="2">The sequence shown here is derived from an EMBL/GenBank/DDBJ whole genome shotgun (WGS) entry which is preliminary data.</text>
</comment>
<sequence>MQSPHANREGHGLPEIIFNPEHERVNHPPHPAAHPARRAAQGTAWEHSGMRAVPLREHMNTAKSNTKTGLYECPSRHTRLRTHRNLDSFSCVESFILAQQDLLIRLLVYLFM</sequence>
<keyword evidence="3" id="KW-1185">Reference proteome</keyword>
<dbReference type="AlphaFoldDB" id="A0A4C1U7U7"/>